<dbReference type="Proteomes" id="UP000049222">
    <property type="component" value="Unassembled WGS sequence"/>
</dbReference>
<dbReference type="Gene3D" id="3.30.365.10">
    <property type="entry name" value="Aldehyde oxidase/xanthine dehydrogenase, molybdopterin binding domain"/>
    <property type="match status" value="4"/>
</dbReference>
<dbReference type="GO" id="GO:0004854">
    <property type="term" value="F:xanthine dehydrogenase activity"/>
    <property type="evidence" value="ECO:0007669"/>
    <property type="project" value="UniProtKB-EC"/>
</dbReference>
<organism evidence="3 4">
    <name type="scientific">Jannaschia donghaensis</name>
    <dbReference type="NCBI Taxonomy" id="420998"/>
    <lineage>
        <taxon>Bacteria</taxon>
        <taxon>Pseudomonadati</taxon>
        <taxon>Pseudomonadota</taxon>
        <taxon>Alphaproteobacteria</taxon>
        <taxon>Rhodobacterales</taxon>
        <taxon>Roseobacteraceae</taxon>
        <taxon>Jannaschia</taxon>
    </lineage>
</organism>
<dbReference type="AlphaFoldDB" id="A0A0M6YM79"/>
<dbReference type="SMART" id="SM01008">
    <property type="entry name" value="Ald_Xan_dh_C"/>
    <property type="match status" value="1"/>
</dbReference>
<evidence type="ECO:0000313" key="4">
    <source>
        <dbReference type="Proteomes" id="UP000049222"/>
    </source>
</evidence>
<dbReference type="Pfam" id="PF20256">
    <property type="entry name" value="MoCoBD_2"/>
    <property type="match status" value="1"/>
</dbReference>
<dbReference type="SUPFAM" id="SSF56003">
    <property type="entry name" value="Molybdenum cofactor-binding domain"/>
    <property type="match status" value="1"/>
</dbReference>
<sequence length="741" mass="78508">MMDGTPKAFDVALTMDETQPRVLDRMAQGLLGTAMDRPDGPLKVTGTAPYAAEHSVDGLATGFLVRATITRGRVAHVNVEGAMALDGVLAVFTGDPLLRNPAQGTAAEAPEQVLPEVHYLGQPIALVVAETFEQARHAAQTLDLTYDAEEGADVDPATATETETPKGKRLDQGDLAAAMEVAAHSVDTRYTTPGHSSAPMEPHASVAQWIDGRLELHGAYQMLKYNVAELADALGVDESAVRIHAPYVGGGFGSKLGIAPEAVAAAHAARELDRPVRVVLTRDQVFEMTMRRSETVQRLRLACNGEGHLTALGHEDRVSNLPDEGFAEPTAQGTHFLYGGENRFFEQTVARVHRSCAGSVRAPGEAVGMIALECAMDELAEAAGLDPIDLRLRNIPDTHPEDDLPYSERGLARCLTEGAERFGWSGRGAPASRLEGDWWVGMGVASAVRTNILGESKARVTLRPDGTALCETDMTDIGTGTYAILTQIVGEMLGLPRDRIEVALGDSDLPKSSGSGGSWGAQSCGSAVFLAAKGIRNALAEAAGVAEDDLTLKDGFATGGNTRRPLSDLITDPIVCEGHVQPGDTSDDFSIAGYGAHFAEVGVHRDTGEVRVRRMLGVFSIGRVLNHKTAVSQCHGGMIWGIGSALTEELMHDRSDGRIVNHNLAEYHVPVSLDVPQLDALLLEDTRDDEANPIQAKGIGELGISGAAGAIGNAIYNACGVRVRDFPATPDKVFPGLPDTD</sequence>
<dbReference type="Pfam" id="PF02738">
    <property type="entry name" value="MoCoBD_1"/>
    <property type="match status" value="1"/>
</dbReference>
<keyword evidence="3" id="KW-0560">Oxidoreductase</keyword>
<keyword evidence="4" id="KW-1185">Reference proteome</keyword>
<dbReference type="RefSeq" id="WP_055087164.1">
    <property type="nucleotide sequence ID" value="NZ_CXSU01000012.1"/>
</dbReference>
<dbReference type="InterPro" id="IPR016208">
    <property type="entry name" value="Ald_Oxase/xanthine_DH-like"/>
</dbReference>
<dbReference type="PANTHER" id="PTHR11908:SF123">
    <property type="entry name" value="ALDEHYDE OXIDOREDUCTASE MOLYBDENUM-BINDING SUBUNIT PAOC"/>
    <property type="match status" value="1"/>
</dbReference>
<evidence type="ECO:0000256" key="1">
    <source>
        <dbReference type="SAM" id="MobiDB-lite"/>
    </source>
</evidence>
<dbReference type="InterPro" id="IPR036856">
    <property type="entry name" value="Ald_Oxase/Xan_DH_a/b_sf"/>
</dbReference>
<dbReference type="InterPro" id="IPR046867">
    <property type="entry name" value="AldOxase/xan_DH_MoCoBD2"/>
</dbReference>
<name>A0A0M6YM79_9RHOB</name>
<feature type="domain" description="Aldehyde oxidase/xanthine dehydrogenase a/b hammerhead" evidence="2">
    <location>
        <begin position="45"/>
        <end position="150"/>
    </location>
</feature>
<dbReference type="EC" id="1.17.1.4" evidence="3"/>
<dbReference type="SUPFAM" id="SSF54665">
    <property type="entry name" value="CO dehydrogenase molybdoprotein N-domain-like"/>
    <property type="match status" value="1"/>
</dbReference>
<dbReference type="PANTHER" id="PTHR11908">
    <property type="entry name" value="XANTHINE DEHYDROGENASE"/>
    <property type="match status" value="1"/>
</dbReference>
<evidence type="ECO:0000313" key="3">
    <source>
        <dbReference type="EMBL" id="CTQ51472.1"/>
    </source>
</evidence>
<dbReference type="InterPro" id="IPR037165">
    <property type="entry name" value="AldOxase/xan_DH_Mopterin-bd_sf"/>
</dbReference>
<dbReference type="InterPro" id="IPR000674">
    <property type="entry name" value="Ald_Oxase/Xan_DH_a/b"/>
</dbReference>
<dbReference type="InterPro" id="IPR008274">
    <property type="entry name" value="AldOxase/xan_DH_MoCoBD1"/>
</dbReference>
<gene>
    <name evidence="3" type="primary">xdhA_2</name>
    <name evidence="3" type="ORF">JDO7802_03512</name>
</gene>
<dbReference type="Pfam" id="PF01315">
    <property type="entry name" value="Ald_Xan_dh_C"/>
    <property type="match status" value="1"/>
</dbReference>
<feature type="region of interest" description="Disordered" evidence="1">
    <location>
        <begin position="147"/>
        <end position="170"/>
    </location>
</feature>
<proteinExistence type="predicted"/>
<dbReference type="GO" id="GO:0005506">
    <property type="term" value="F:iron ion binding"/>
    <property type="evidence" value="ECO:0007669"/>
    <property type="project" value="InterPro"/>
</dbReference>
<reference evidence="3 4" key="1">
    <citation type="submission" date="2015-07" db="EMBL/GenBank/DDBJ databases">
        <authorList>
            <person name="Noorani M."/>
        </authorList>
    </citation>
    <scope>NUCLEOTIDE SEQUENCE [LARGE SCALE GENOMIC DNA]</scope>
    <source>
        <strain evidence="3 4">CECT 7802</strain>
    </source>
</reference>
<dbReference type="Gene3D" id="3.90.1170.50">
    <property type="entry name" value="Aldehyde oxidase/xanthine dehydrogenase, a/b hammerhead"/>
    <property type="match status" value="1"/>
</dbReference>
<evidence type="ECO:0000259" key="2">
    <source>
        <dbReference type="SMART" id="SM01008"/>
    </source>
</evidence>
<accession>A0A0M6YM79</accession>
<protein>
    <submittedName>
        <fullName evidence="3">Xanthine dehydrogenase molybdenum-binding subunit</fullName>
        <ecNumber evidence="3">1.17.1.4</ecNumber>
    </submittedName>
</protein>
<dbReference type="STRING" id="420998.JDO7802_03512"/>
<dbReference type="EMBL" id="CXSU01000012">
    <property type="protein sequence ID" value="CTQ51472.1"/>
    <property type="molecule type" value="Genomic_DNA"/>
</dbReference>